<comment type="caution">
    <text evidence="1">The sequence shown here is derived from an EMBL/GenBank/DDBJ whole genome shotgun (WGS) entry which is preliminary data.</text>
</comment>
<evidence type="ECO:0000313" key="2">
    <source>
        <dbReference type="Proteomes" id="UP000828390"/>
    </source>
</evidence>
<accession>A0A9D4J586</accession>
<reference evidence="1" key="1">
    <citation type="journal article" date="2019" name="bioRxiv">
        <title>The Genome of the Zebra Mussel, Dreissena polymorpha: A Resource for Invasive Species Research.</title>
        <authorList>
            <person name="McCartney M.A."/>
            <person name="Auch B."/>
            <person name="Kono T."/>
            <person name="Mallez S."/>
            <person name="Zhang Y."/>
            <person name="Obille A."/>
            <person name="Becker A."/>
            <person name="Abrahante J.E."/>
            <person name="Garbe J."/>
            <person name="Badalamenti J.P."/>
            <person name="Herman A."/>
            <person name="Mangelson H."/>
            <person name="Liachko I."/>
            <person name="Sullivan S."/>
            <person name="Sone E.D."/>
            <person name="Koren S."/>
            <person name="Silverstein K.A.T."/>
            <person name="Beckman K.B."/>
            <person name="Gohl D.M."/>
        </authorList>
    </citation>
    <scope>NUCLEOTIDE SEQUENCE</scope>
    <source>
        <strain evidence="1">Duluth1</strain>
        <tissue evidence="1">Whole animal</tissue>
    </source>
</reference>
<sequence length="202" mass="22176">METPAFIRRSIKTMHWGGFLGPGRCILPCSYPSQLPEVPALFLSKPGLPVSGDALWIGHSSTSFHQTHGRSGRTPPITRGSTASVFRRLALTPARSSTASATPRVLLEGASLFRTPSQCSQVRPHSLSGFHIRGNECSDPHQSGQQHVSDHLLKVRWVLSQSHITAQDFLSLNGILSSVADFVQLGRLFLRPLQHNLSARWK</sequence>
<organism evidence="1 2">
    <name type="scientific">Dreissena polymorpha</name>
    <name type="common">Zebra mussel</name>
    <name type="synonym">Mytilus polymorpha</name>
    <dbReference type="NCBI Taxonomy" id="45954"/>
    <lineage>
        <taxon>Eukaryota</taxon>
        <taxon>Metazoa</taxon>
        <taxon>Spiralia</taxon>
        <taxon>Lophotrochozoa</taxon>
        <taxon>Mollusca</taxon>
        <taxon>Bivalvia</taxon>
        <taxon>Autobranchia</taxon>
        <taxon>Heteroconchia</taxon>
        <taxon>Euheterodonta</taxon>
        <taxon>Imparidentia</taxon>
        <taxon>Neoheterodontei</taxon>
        <taxon>Myida</taxon>
        <taxon>Dreissenoidea</taxon>
        <taxon>Dreissenidae</taxon>
        <taxon>Dreissena</taxon>
    </lineage>
</organism>
<keyword evidence="2" id="KW-1185">Reference proteome</keyword>
<dbReference type="Proteomes" id="UP000828390">
    <property type="component" value="Unassembled WGS sequence"/>
</dbReference>
<protein>
    <submittedName>
        <fullName evidence="1">Uncharacterized protein</fullName>
    </submittedName>
</protein>
<name>A0A9D4J586_DREPO</name>
<gene>
    <name evidence="1" type="ORF">DPMN_149363</name>
</gene>
<dbReference type="AlphaFoldDB" id="A0A9D4J586"/>
<reference evidence="1" key="2">
    <citation type="submission" date="2020-11" db="EMBL/GenBank/DDBJ databases">
        <authorList>
            <person name="McCartney M.A."/>
            <person name="Auch B."/>
            <person name="Kono T."/>
            <person name="Mallez S."/>
            <person name="Becker A."/>
            <person name="Gohl D.M."/>
            <person name="Silverstein K.A.T."/>
            <person name="Koren S."/>
            <person name="Bechman K.B."/>
            <person name="Herman A."/>
            <person name="Abrahante J.E."/>
            <person name="Garbe J."/>
        </authorList>
    </citation>
    <scope>NUCLEOTIDE SEQUENCE</scope>
    <source>
        <strain evidence="1">Duluth1</strain>
        <tissue evidence="1">Whole animal</tissue>
    </source>
</reference>
<proteinExistence type="predicted"/>
<dbReference type="EMBL" id="JAIWYP010000007">
    <property type="protein sequence ID" value="KAH3795802.1"/>
    <property type="molecule type" value="Genomic_DNA"/>
</dbReference>
<evidence type="ECO:0000313" key="1">
    <source>
        <dbReference type="EMBL" id="KAH3795802.1"/>
    </source>
</evidence>